<evidence type="ECO:0000313" key="2">
    <source>
        <dbReference type="EMBL" id="ACZ00059.1"/>
    </source>
</evidence>
<reference evidence="2 3" key="1">
    <citation type="journal article" date="2011" name="Stand. Genomic Sci.">
        <title>Complete genome sequence of Thermomonospora curvata type strain (B9).</title>
        <authorList>
            <person name="Chertkov O."/>
            <person name="Sikorski J."/>
            <person name="Nolan M."/>
            <person name="Lapidus A."/>
            <person name="Lucas S."/>
            <person name="Del Rio T.G."/>
            <person name="Tice H."/>
            <person name="Cheng J.F."/>
            <person name="Goodwin L."/>
            <person name="Pitluck S."/>
            <person name="Liolios K."/>
            <person name="Ivanova N."/>
            <person name="Mavromatis K."/>
            <person name="Mikhailova N."/>
            <person name="Ovchinnikova G."/>
            <person name="Pati A."/>
            <person name="Chen A."/>
            <person name="Palaniappan K."/>
            <person name="Djao O.D."/>
            <person name="Land M."/>
            <person name="Hauser L."/>
            <person name="Chang Y.J."/>
            <person name="Jeffries C.D."/>
            <person name="Brettin T."/>
            <person name="Han C."/>
            <person name="Detter J.C."/>
            <person name="Rohde M."/>
            <person name="Goker M."/>
            <person name="Woyke T."/>
            <person name="Bristow J."/>
            <person name="Eisen J.A."/>
            <person name="Markowitz V."/>
            <person name="Hugenholtz P."/>
            <person name="Klenk H.P."/>
            <person name="Kyrpides N.C."/>
        </authorList>
    </citation>
    <scope>NUCLEOTIDE SEQUENCE [LARGE SCALE GENOMIC DNA]</scope>
    <source>
        <strain evidence="3">ATCC 19995 / DSM 43183 / JCM 3096 / KCTC 9072 / NBRC 15933 / NCIMB 10081 / Henssen B9</strain>
    </source>
</reference>
<dbReference type="HOGENOM" id="CLU_2095720_0_0_11"/>
<gene>
    <name evidence="2" type="ordered locus">Tcur_4531</name>
</gene>
<dbReference type="AlphaFoldDB" id="D1A573"/>
<evidence type="ECO:0000256" key="1">
    <source>
        <dbReference type="SAM" id="MobiDB-lite"/>
    </source>
</evidence>
<feature type="compositionally biased region" description="Low complexity" evidence="1">
    <location>
        <begin position="38"/>
        <end position="51"/>
    </location>
</feature>
<evidence type="ECO:0000313" key="3">
    <source>
        <dbReference type="Proteomes" id="UP000001918"/>
    </source>
</evidence>
<dbReference type="KEGG" id="tcu:Tcur_4531"/>
<dbReference type="Proteomes" id="UP000001918">
    <property type="component" value="Chromosome"/>
</dbReference>
<organism evidence="2 3">
    <name type="scientific">Thermomonospora curvata (strain ATCC 19995 / DSM 43183 / JCM 3096 / KCTC 9072 / NBRC 15933 / NCIMB 10081 / Henssen B9)</name>
    <dbReference type="NCBI Taxonomy" id="471852"/>
    <lineage>
        <taxon>Bacteria</taxon>
        <taxon>Bacillati</taxon>
        <taxon>Actinomycetota</taxon>
        <taxon>Actinomycetes</taxon>
        <taxon>Streptosporangiales</taxon>
        <taxon>Thermomonosporaceae</taxon>
        <taxon>Thermomonospora</taxon>
    </lineage>
</organism>
<accession>D1A573</accession>
<dbReference type="STRING" id="471852.Tcur_4531"/>
<sequence>MPETNVWSLPMSPTGEVTTLHPGHPARPAARPRPAPVSSPSSRPSSSCSSRRSVLVLVGPVVEWDGIRGLHLASCRRCAETFTTTSATQAYGWADAHECDRELAALLAKVCGERAA</sequence>
<protein>
    <submittedName>
        <fullName evidence="2">Uncharacterized protein</fullName>
    </submittedName>
</protein>
<name>D1A573_THECD</name>
<feature type="region of interest" description="Disordered" evidence="1">
    <location>
        <begin position="1"/>
        <end position="51"/>
    </location>
</feature>
<keyword evidence="3" id="KW-1185">Reference proteome</keyword>
<proteinExistence type="predicted"/>
<dbReference type="EMBL" id="CP001738">
    <property type="protein sequence ID" value="ACZ00059.1"/>
    <property type="molecule type" value="Genomic_DNA"/>
</dbReference>